<proteinExistence type="predicted"/>
<dbReference type="EMBL" id="CP011129">
    <property type="protein sequence ID" value="ALN82821.1"/>
    <property type="molecule type" value="Genomic_DNA"/>
</dbReference>
<name>A0A0S2FH30_LYSAN</name>
<evidence type="ECO:0000313" key="1">
    <source>
        <dbReference type="EMBL" id="ALN82821.1"/>
    </source>
</evidence>
<protein>
    <submittedName>
        <fullName evidence="1">Uncharacterized protein</fullName>
    </submittedName>
</protein>
<reference evidence="1 2" key="1">
    <citation type="journal article" date="2015" name="BMC Genomics">
        <title>Comparative genomics and metabolic profiling of the genus Lysobacter.</title>
        <authorList>
            <person name="de Bruijn I."/>
            <person name="Cheng X."/>
            <person name="de Jager V."/>
            <person name="Exposito R.G."/>
            <person name="Watrous J."/>
            <person name="Patel N."/>
            <person name="Postma J."/>
            <person name="Dorrestein P.C."/>
            <person name="Kobayashi D."/>
            <person name="Raaijmakers J.M."/>
        </authorList>
    </citation>
    <scope>NUCLEOTIDE SEQUENCE [LARGE SCALE GENOMIC DNA]</scope>
    <source>
        <strain evidence="1 2">76</strain>
    </source>
</reference>
<dbReference type="STRING" id="84531.LA76x_4718"/>
<dbReference type="Proteomes" id="UP000060787">
    <property type="component" value="Chromosome"/>
</dbReference>
<dbReference type="KEGG" id="lab:LA76x_4718"/>
<organism evidence="1 2">
    <name type="scientific">Lysobacter antibioticus</name>
    <dbReference type="NCBI Taxonomy" id="84531"/>
    <lineage>
        <taxon>Bacteria</taxon>
        <taxon>Pseudomonadati</taxon>
        <taxon>Pseudomonadota</taxon>
        <taxon>Gammaproteobacteria</taxon>
        <taxon>Lysobacterales</taxon>
        <taxon>Lysobacteraceae</taxon>
        <taxon>Lysobacter</taxon>
    </lineage>
</organism>
<gene>
    <name evidence="1" type="ORF">LA76x_4718</name>
</gene>
<dbReference type="AlphaFoldDB" id="A0A0S2FH30"/>
<accession>A0A0S2FH30</accession>
<evidence type="ECO:0000313" key="2">
    <source>
        <dbReference type="Proteomes" id="UP000060787"/>
    </source>
</evidence>
<dbReference type="PATRIC" id="fig|84531.8.peg.4710"/>
<keyword evidence="2" id="KW-1185">Reference proteome</keyword>
<sequence length="48" mass="5182">MLAAECFVSPYSAKPRESIGAKRKERISLELTAARRCAHLVCSASADS</sequence>